<organism evidence="1 2">
    <name type="scientific">Catenibacterium faecis</name>
    <dbReference type="NCBI Taxonomy" id="2764323"/>
    <lineage>
        <taxon>Bacteria</taxon>
        <taxon>Bacillati</taxon>
        <taxon>Bacillota</taxon>
        <taxon>Erysipelotrichia</taxon>
        <taxon>Erysipelotrichales</taxon>
        <taxon>Coprobacillaceae</taxon>
        <taxon>Catenibacterium</taxon>
    </lineage>
</organism>
<accession>A0ABR7K7Y9</accession>
<proteinExistence type="predicted"/>
<protein>
    <submittedName>
        <fullName evidence="1">Uncharacterized protein</fullName>
    </submittedName>
</protein>
<evidence type="ECO:0000313" key="1">
    <source>
        <dbReference type="EMBL" id="MBC6008810.1"/>
    </source>
</evidence>
<name>A0ABR7K7Y9_9FIRM</name>
<dbReference type="Proteomes" id="UP000603474">
    <property type="component" value="Unassembled WGS sequence"/>
</dbReference>
<gene>
    <name evidence="1" type="ORF">H8909_00835</name>
</gene>
<sequence length="151" mass="18171">MKCAFYHHLRTKLGKLLNENNLCIYTEYLGSEFKELGYRPDMVVVKMKKDCDEKYLINHIEEVVVAFEFKFKDKYEFNTIVADADKIYNYIKRINNNCQYVMAIIHEKYWENPFWLTKKQTNNWAKGRVTELVASYNDEITEEMNFLSKGY</sequence>
<dbReference type="EMBL" id="JACRWG010000001">
    <property type="protein sequence ID" value="MBC6008810.1"/>
    <property type="molecule type" value="Genomic_DNA"/>
</dbReference>
<reference evidence="1 2" key="1">
    <citation type="submission" date="2020-08" db="EMBL/GenBank/DDBJ databases">
        <authorList>
            <person name="Liu C."/>
            <person name="Sun Q."/>
        </authorList>
    </citation>
    <scope>NUCLEOTIDE SEQUENCE [LARGE SCALE GENOMIC DNA]</scope>
    <source>
        <strain evidence="1 2">NSJ-22</strain>
    </source>
</reference>
<evidence type="ECO:0000313" key="2">
    <source>
        <dbReference type="Proteomes" id="UP000603474"/>
    </source>
</evidence>
<comment type="caution">
    <text evidence="1">The sequence shown here is derived from an EMBL/GenBank/DDBJ whole genome shotgun (WGS) entry which is preliminary data.</text>
</comment>
<keyword evidence="2" id="KW-1185">Reference proteome</keyword>